<evidence type="ECO:0000313" key="1">
    <source>
        <dbReference type="Proteomes" id="UP000887564"/>
    </source>
</evidence>
<keyword evidence="1" id="KW-1185">Reference proteome</keyword>
<organism evidence="1 2">
    <name type="scientific">Parascaris equorum</name>
    <name type="common">Equine roundworm</name>
    <dbReference type="NCBI Taxonomy" id="6256"/>
    <lineage>
        <taxon>Eukaryota</taxon>
        <taxon>Metazoa</taxon>
        <taxon>Ecdysozoa</taxon>
        <taxon>Nematoda</taxon>
        <taxon>Chromadorea</taxon>
        <taxon>Rhabditida</taxon>
        <taxon>Spirurina</taxon>
        <taxon>Ascaridomorpha</taxon>
        <taxon>Ascaridoidea</taxon>
        <taxon>Ascarididae</taxon>
        <taxon>Parascaris</taxon>
    </lineage>
</organism>
<dbReference type="AlphaFoldDB" id="A0A914RMN6"/>
<protein>
    <submittedName>
        <fullName evidence="2">Uncharacterized protein</fullName>
    </submittedName>
</protein>
<name>A0A914RMN6_PAREQ</name>
<dbReference type="Proteomes" id="UP000887564">
    <property type="component" value="Unplaced"/>
</dbReference>
<dbReference type="WBParaSite" id="PEQ_0000607701-mRNA-1">
    <property type="protein sequence ID" value="PEQ_0000607701-mRNA-1"/>
    <property type="gene ID" value="PEQ_0000607701"/>
</dbReference>
<reference evidence="2" key="1">
    <citation type="submission" date="2022-11" db="UniProtKB">
        <authorList>
            <consortium name="WormBaseParasite"/>
        </authorList>
    </citation>
    <scope>IDENTIFICATION</scope>
</reference>
<accession>A0A914RMN6</accession>
<proteinExistence type="predicted"/>
<evidence type="ECO:0000313" key="2">
    <source>
        <dbReference type="WBParaSite" id="PEQ_0000607701-mRNA-1"/>
    </source>
</evidence>
<sequence>MMILSLPFIPSQVSSSSLLMVKLRNSFWNCPVGYRYVGCHVVHVI</sequence>